<gene>
    <name evidence="1" type="ORF">NEQG_01854</name>
</gene>
<protein>
    <submittedName>
        <fullName evidence="1">Uncharacterized protein</fullName>
    </submittedName>
</protein>
<dbReference type="EMBL" id="GL870880">
    <property type="protein sequence ID" value="EIJ87782.1"/>
    <property type="molecule type" value="Genomic_DNA"/>
</dbReference>
<evidence type="ECO:0000313" key="2">
    <source>
        <dbReference type="Proteomes" id="UP000002872"/>
    </source>
</evidence>
<name>I3EEY5_NEMP3</name>
<dbReference type="VEuPathDB" id="MicrosporidiaDB:NEQG_01854"/>
<dbReference type="OrthoDB" id="2195168at2759"/>
<dbReference type="InParanoid" id="I3EEY5"/>
<dbReference type="AlphaFoldDB" id="I3EEY5"/>
<evidence type="ECO:0000313" key="1">
    <source>
        <dbReference type="EMBL" id="EIJ87782.1"/>
    </source>
</evidence>
<dbReference type="Proteomes" id="UP000002872">
    <property type="component" value="Unassembled WGS sequence"/>
</dbReference>
<dbReference type="HOGENOM" id="CLU_497896_0_0_1"/>
<keyword evidence="2" id="KW-1185">Reference proteome</keyword>
<accession>I3EEY5</accession>
<sequence length="547" mass="62162">MISAAAQTSTLVVLGLKSEGIKEQMEELNRLAEGDYFTDETFFIKDTTGLCLCGNAKLVGELVKRLNKINLNGECLHALSLTRYMAMYNIGKLSVGKEQVYKPAVKKIIGEEEIDMWRAEALGEQFLIYNEDTLSNYQLSKMFPCKLIKSKPIKEMEITVKDELIFAQKQKNLFVYGGYLDLLDGFVLDDIISHYTLGKHIVIGCQIDPNQQLWSIYNIYSKKNIKEVMIGNEEAFSVSAGMTHYMISNEKGVQVRQMESDELIYPEYFNIENEKTEGFMSDKDNVVLIAKKTSISTQIILHSLDSGRVIRKRVFTNIESYSVAFAPGEVSIVSVRMIVDKVGHFIEIWNVDGKIVMSKALGENVKNVYPSKHTVVVQTPTSAKILKRVQNILVEGTVVREPISKIVAGEITLLLIDSGDICVIGKDGEILNRVLETGASDIQMSPFGLYISLLSSEQVRILDICGKEVFASNIKRNNGFFWRTVVSSSEEVILNEEEIQKYKTEDSLRRKEARKQFMRDNEEKIKEWRMFLHEMKRFKSLNAQIHS</sequence>
<organism evidence="1 2">
    <name type="scientific">Nematocida parisii (strain ERTm3)</name>
    <name type="common">Nematode killer fungus</name>
    <dbReference type="NCBI Taxonomy" id="935791"/>
    <lineage>
        <taxon>Eukaryota</taxon>
        <taxon>Fungi</taxon>
        <taxon>Fungi incertae sedis</taxon>
        <taxon>Microsporidia</taxon>
        <taxon>Nematocida</taxon>
    </lineage>
</organism>
<dbReference type="OMA" id="RVFTNIE"/>
<proteinExistence type="predicted"/>
<reference evidence="1" key="1">
    <citation type="submission" date="2011-01" db="EMBL/GenBank/DDBJ databases">
        <title>The Genome Sequence of Nematocida parisii strain ERTm3.</title>
        <authorList>
            <consortium name="The Broad Institute Genome Sequencing Platform"/>
            <consortium name="The Broad Institute Genome Sequencing Center for Infectious Disease"/>
            <person name="Cuomo C."/>
            <person name="Troemel E."/>
            <person name="Young S.K."/>
            <person name="Zeng Q."/>
            <person name="Gargeya S."/>
            <person name="Fitzgerald M."/>
            <person name="Haas B."/>
            <person name="Abouelleil A."/>
            <person name="Alvarado L."/>
            <person name="Arachchi H.M."/>
            <person name="Berlin A."/>
            <person name="Chapman S.B."/>
            <person name="Gearin G."/>
            <person name="Goldberg J."/>
            <person name="Griggs A."/>
            <person name="Gujja S."/>
            <person name="Hansen M."/>
            <person name="Heiman D."/>
            <person name="Howarth C."/>
            <person name="Larimer J."/>
            <person name="Lui A."/>
            <person name="MacDonald P.J.P."/>
            <person name="McCowen C."/>
            <person name="Montmayeur A."/>
            <person name="Murphy C."/>
            <person name="Neiman D."/>
            <person name="Pearson M."/>
            <person name="Priest M."/>
            <person name="Roberts A."/>
            <person name="Saif S."/>
            <person name="Shea T."/>
            <person name="Sisk P."/>
            <person name="Stolte C."/>
            <person name="Sykes S."/>
            <person name="Wortman J."/>
            <person name="Nusbaum C."/>
            <person name="Birren B."/>
        </authorList>
    </citation>
    <scope>NUCLEOTIDE SEQUENCE</scope>
    <source>
        <strain evidence="1">ERTm3</strain>
    </source>
</reference>